<evidence type="ECO:0000256" key="2">
    <source>
        <dbReference type="ARBA" id="ARBA00007092"/>
    </source>
</evidence>
<dbReference type="PATRIC" id="fig|1184267.3.peg.1207"/>
<feature type="binding site" evidence="7">
    <location>
        <position position="248"/>
    </location>
    <ligand>
        <name>Mg(2+)</name>
        <dbReference type="ChEBI" id="CHEBI:18420"/>
        <label>1</label>
    </ligand>
</feature>
<dbReference type="NCBIfam" id="TIGR00633">
    <property type="entry name" value="xth"/>
    <property type="match status" value="1"/>
</dbReference>
<evidence type="ECO:0000256" key="1">
    <source>
        <dbReference type="ARBA" id="ARBA00001936"/>
    </source>
</evidence>
<organism evidence="10 11">
    <name type="scientific">Pseudobdellovibrio exovorus JSS</name>
    <dbReference type="NCBI Taxonomy" id="1184267"/>
    <lineage>
        <taxon>Bacteria</taxon>
        <taxon>Pseudomonadati</taxon>
        <taxon>Bdellovibrionota</taxon>
        <taxon>Bdellovibrionia</taxon>
        <taxon>Bdellovibrionales</taxon>
        <taxon>Pseudobdellovibrionaceae</taxon>
        <taxon>Pseudobdellovibrio</taxon>
    </lineage>
</organism>
<keyword evidence="5 7" id="KW-0460">Magnesium</keyword>
<dbReference type="GO" id="GO:0008081">
    <property type="term" value="F:phosphoric diester hydrolase activity"/>
    <property type="evidence" value="ECO:0007669"/>
    <property type="project" value="TreeGrafter"/>
</dbReference>
<evidence type="ECO:0000256" key="8">
    <source>
        <dbReference type="PIRSR" id="PIRSR604808-3"/>
    </source>
</evidence>
<dbReference type="PROSITE" id="PS51435">
    <property type="entry name" value="AP_NUCLEASE_F1_4"/>
    <property type="match status" value="1"/>
</dbReference>
<feature type="active site" description="Proton donor/acceptor" evidence="6">
    <location>
        <position position="150"/>
    </location>
</feature>
<dbReference type="PANTHER" id="PTHR22748:SF6">
    <property type="entry name" value="DNA-(APURINIC OR APYRIMIDINIC SITE) ENDONUCLEASE"/>
    <property type="match status" value="1"/>
</dbReference>
<dbReference type="InterPro" id="IPR036691">
    <property type="entry name" value="Endo/exonu/phosph_ase_sf"/>
</dbReference>
<evidence type="ECO:0000256" key="6">
    <source>
        <dbReference type="PIRSR" id="PIRSR604808-1"/>
    </source>
</evidence>
<feature type="site" description="Important for catalytic activity" evidence="8">
    <location>
        <position position="222"/>
    </location>
</feature>
<feature type="binding site" evidence="7">
    <location>
        <position position="152"/>
    </location>
    <ligand>
        <name>Mg(2+)</name>
        <dbReference type="ChEBI" id="CHEBI:18420"/>
        <label>1</label>
    </ligand>
</feature>
<feature type="binding site" evidence="7">
    <location>
        <position position="35"/>
    </location>
    <ligand>
        <name>Mg(2+)</name>
        <dbReference type="ChEBI" id="CHEBI:18420"/>
        <label>1</label>
    </ligand>
</feature>
<evidence type="ECO:0000313" key="10">
    <source>
        <dbReference type="EMBL" id="AGH95408.1"/>
    </source>
</evidence>
<dbReference type="STRING" id="1184267.A11Q_1192"/>
<keyword evidence="3 7" id="KW-0479">Metal-binding</keyword>
<reference evidence="10 11" key="1">
    <citation type="journal article" date="2013" name="ISME J.">
        <title>By their genes ye shall know them: genomic signatures of predatory bacteria.</title>
        <authorList>
            <person name="Pasternak Z."/>
            <person name="Pietrokovski S."/>
            <person name="Rotem O."/>
            <person name="Gophna U."/>
            <person name="Lurie-Weinberger M.N."/>
            <person name="Jurkevitch E."/>
        </authorList>
    </citation>
    <scope>NUCLEOTIDE SEQUENCE [LARGE SCALE GENOMIC DNA]</scope>
    <source>
        <strain evidence="10 11">JSS</strain>
    </source>
</reference>
<accession>M4V867</accession>
<dbReference type="RefSeq" id="WP_015469898.1">
    <property type="nucleotide sequence ID" value="NC_020813.1"/>
</dbReference>
<dbReference type="Pfam" id="PF03372">
    <property type="entry name" value="Exo_endo_phos"/>
    <property type="match status" value="1"/>
</dbReference>
<dbReference type="FunFam" id="3.60.10.10:FF:000026">
    <property type="entry name" value="Exodeoxyribonuclease III"/>
    <property type="match status" value="1"/>
</dbReference>
<feature type="site" description="Interaction with DNA substrate" evidence="8">
    <location>
        <position position="248"/>
    </location>
</feature>
<proteinExistence type="inferred from homology"/>
<evidence type="ECO:0000256" key="7">
    <source>
        <dbReference type="PIRSR" id="PIRSR604808-2"/>
    </source>
</evidence>
<evidence type="ECO:0000313" key="11">
    <source>
        <dbReference type="Proteomes" id="UP000012040"/>
    </source>
</evidence>
<evidence type="ECO:0000259" key="9">
    <source>
        <dbReference type="Pfam" id="PF03372"/>
    </source>
</evidence>
<comment type="cofactor">
    <cofactor evidence="1">
        <name>Mn(2+)</name>
        <dbReference type="ChEBI" id="CHEBI:29035"/>
    </cofactor>
</comment>
<feature type="binding site" evidence="7">
    <location>
        <position position="7"/>
    </location>
    <ligand>
        <name>Mg(2+)</name>
        <dbReference type="ChEBI" id="CHEBI:18420"/>
        <label>1</label>
    </ligand>
</feature>
<dbReference type="Proteomes" id="UP000012040">
    <property type="component" value="Chromosome"/>
</dbReference>
<dbReference type="InterPro" id="IPR004808">
    <property type="entry name" value="AP_endonuc_1"/>
</dbReference>
<comment type="cofactor">
    <cofactor evidence="7">
        <name>Mg(2+)</name>
        <dbReference type="ChEBI" id="CHEBI:18420"/>
    </cofactor>
    <cofactor evidence="7">
        <name>Mn(2+)</name>
        <dbReference type="ChEBI" id="CHEBI:29035"/>
    </cofactor>
    <text evidence="7">Probably binds two magnesium or manganese ions per subunit.</text>
</comment>
<dbReference type="InterPro" id="IPR005135">
    <property type="entry name" value="Endo/exonuclease/phosphatase"/>
</dbReference>
<dbReference type="PROSITE" id="PS00727">
    <property type="entry name" value="AP_NUCLEASE_F1_2"/>
    <property type="match status" value="1"/>
</dbReference>
<feature type="binding site" evidence="7">
    <location>
        <position position="150"/>
    </location>
    <ligand>
        <name>Mg(2+)</name>
        <dbReference type="ChEBI" id="CHEBI:18420"/>
        <label>1</label>
    </ligand>
</feature>
<keyword evidence="4" id="KW-0378">Hydrolase</keyword>
<evidence type="ECO:0000256" key="4">
    <source>
        <dbReference type="ARBA" id="ARBA00022801"/>
    </source>
</evidence>
<dbReference type="KEGG" id="bex:A11Q_1192"/>
<feature type="active site" evidence="6">
    <location>
        <position position="110"/>
    </location>
</feature>
<dbReference type="GO" id="GO:0008311">
    <property type="term" value="F:double-stranded DNA 3'-5' DNA exonuclease activity"/>
    <property type="evidence" value="ECO:0007669"/>
    <property type="project" value="TreeGrafter"/>
</dbReference>
<dbReference type="AlphaFoldDB" id="M4V867"/>
<dbReference type="GO" id="GO:0003677">
    <property type="term" value="F:DNA binding"/>
    <property type="evidence" value="ECO:0007669"/>
    <property type="project" value="InterPro"/>
</dbReference>
<dbReference type="GO" id="GO:0003906">
    <property type="term" value="F:DNA-(apurinic or apyrimidinic site) endonuclease activity"/>
    <property type="evidence" value="ECO:0007669"/>
    <property type="project" value="TreeGrafter"/>
</dbReference>
<dbReference type="NCBIfam" id="TIGR00195">
    <property type="entry name" value="exoDNase_III"/>
    <property type="match status" value="1"/>
</dbReference>
<feature type="active site" description="Proton acceptor" evidence="6">
    <location>
        <position position="248"/>
    </location>
</feature>
<feature type="binding site" evidence="7">
    <location>
        <position position="247"/>
    </location>
    <ligand>
        <name>Mg(2+)</name>
        <dbReference type="ChEBI" id="CHEBI:18420"/>
        <label>1</label>
    </ligand>
</feature>
<dbReference type="SUPFAM" id="SSF56219">
    <property type="entry name" value="DNase I-like"/>
    <property type="match status" value="1"/>
</dbReference>
<feature type="site" description="Transition state stabilizer" evidence="8">
    <location>
        <position position="152"/>
    </location>
</feature>
<dbReference type="EMBL" id="CP003537">
    <property type="protein sequence ID" value="AGH95408.1"/>
    <property type="molecule type" value="Genomic_DNA"/>
</dbReference>
<keyword evidence="7" id="KW-0464">Manganese</keyword>
<name>M4V867_9BACT</name>
<dbReference type="InterPro" id="IPR020847">
    <property type="entry name" value="AP_endonuclease_F1_BS"/>
</dbReference>
<dbReference type="GO" id="GO:0006284">
    <property type="term" value="P:base-excision repair"/>
    <property type="evidence" value="ECO:0007669"/>
    <property type="project" value="TreeGrafter"/>
</dbReference>
<dbReference type="eggNOG" id="COG0708">
    <property type="taxonomic scope" value="Bacteria"/>
</dbReference>
<gene>
    <name evidence="10" type="ORF">A11Q_1192</name>
</gene>
<dbReference type="PANTHER" id="PTHR22748">
    <property type="entry name" value="AP ENDONUCLEASE"/>
    <property type="match status" value="1"/>
</dbReference>
<evidence type="ECO:0000256" key="5">
    <source>
        <dbReference type="ARBA" id="ARBA00022842"/>
    </source>
</evidence>
<protein>
    <recommendedName>
        <fullName evidence="9">Endonuclease/exonuclease/phosphatase domain-containing protein</fullName>
    </recommendedName>
</protein>
<comment type="similarity">
    <text evidence="2">Belongs to the DNA repair enzymes AP/ExoA family.</text>
</comment>
<dbReference type="OrthoDB" id="5289918at2"/>
<dbReference type="HOGENOM" id="CLU_027539_3_0_7"/>
<sequence>MKIVSWNVNGIRSVHRKNFAKWFEEEKADIVCLQEIKINEQAIQKDETFYHPSRYHSHWHFAKKPGYSGLVIYSKKDPEAVRSGLGLPEFDNEGRWLEADYKNLTLITSYFPNSQREGVRLPYKLAFLNAAEKRLEQLRKKGRQVVICGDLNIAHTEIDLKNPKTNTKNAGFLPEERAWMEKMIVKRGWIDTFRKFEKGGGHYTWWSYRPGIRERNIGWRLDYFLANPESDDLIKKMIHLPEVVGSDHCPIRLTLKS</sequence>
<evidence type="ECO:0000256" key="3">
    <source>
        <dbReference type="ARBA" id="ARBA00022723"/>
    </source>
</evidence>
<dbReference type="Gene3D" id="3.60.10.10">
    <property type="entry name" value="Endonuclease/exonuclease/phosphatase"/>
    <property type="match status" value="1"/>
</dbReference>
<dbReference type="GO" id="GO:0046872">
    <property type="term" value="F:metal ion binding"/>
    <property type="evidence" value="ECO:0007669"/>
    <property type="project" value="UniProtKB-KW"/>
</dbReference>
<dbReference type="PROSITE" id="PS00726">
    <property type="entry name" value="AP_NUCLEASE_F1_1"/>
    <property type="match status" value="1"/>
</dbReference>
<feature type="domain" description="Endonuclease/exonuclease/phosphatase" evidence="9">
    <location>
        <begin position="4"/>
        <end position="248"/>
    </location>
</feature>
<dbReference type="InterPro" id="IPR020848">
    <property type="entry name" value="AP_endonuclease_F1_CS"/>
</dbReference>
<keyword evidence="11" id="KW-1185">Reference proteome</keyword>